<dbReference type="Proteomes" id="UP001177769">
    <property type="component" value="Chromosome"/>
</dbReference>
<organism evidence="2 3">
    <name type="scientific">Paucibacter sediminis</name>
    <dbReference type="NCBI Taxonomy" id="3019553"/>
    <lineage>
        <taxon>Bacteria</taxon>
        <taxon>Pseudomonadati</taxon>
        <taxon>Pseudomonadota</taxon>
        <taxon>Betaproteobacteria</taxon>
        <taxon>Burkholderiales</taxon>
        <taxon>Sphaerotilaceae</taxon>
        <taxon>Roseateles</taxon>
    </lineage>
</organism>
<dbReference type="RefSeq" id="WP_285234518.1">
    <property type="nucleotide sequence ID" value="NZ_CP116346.1"/>
</dbReference>
<dbReference type="KEGG" id="pais:PFX98_07275"/>
<gene>
    <name evidence="2" type="ORF">PFX98_07275</name>
</gene>
<dbReference type="EMBL" id="CP116346">
    <property type="protein sequence ID" value="WIT13406.1"/>
    <property type="molecule type" value="Genomic_DNA"/>
</dbReference>
<keyword evidence="3" id="KW-1185">Reference proteome</keyword>
<feature type="compositionally biased region" description="Basic and acidic residues" evidence="1">
    <location>
        <begin position="68"/>
        <end position="79"/>
    </location>
</feature>
<feature type="region of interest" description="Disordered" evidence="1">
    <location>
        <begin position="41"/>
        <end position="79"/>
    </location>
</feature>
<dbReference type="AlphaFoldDB" id="A0AA95NNU2"/>
<evidence type="ECO:0000313" key="3">
    <source>
        <dbReference type="Proteomes" id="UP001177769"/>
    </source>
</evidence>
<evidence type="ECO:0000313" key="2">
    <source>
        <dbReference type="EMBL" id="WIT13406.1"/>
    </source>
</evidence>
<proteinExistence type="predicted"/>
<protein>
    <submittedName>
        <fullName evidence="2">Uncharacterized protein</fullName>
    </submittedName>
</protein>
<sequence>MSDLASSLLILLVLVLALAGAVRFDLLPAIVLNLFKAPSPPVPPPPTELHHGAAFPEPTEPAHSQMARKPDFHRSGRRG</sequence>
<reference evidence="2" key="1">
    <citation type="submission" date="2023-01" db="EMBL/GenBank/DDBJ databases">
        <title>Whole genome sequence of Paucibacter sp. S2-9 isolated from pond sediment.</title>
        <authorList>
            <person name="Jung J.Y."/>
        </authorList>
    </citation>
    <scope>NUCLEOTIDE SEQUENCE</scope>
    <source>
        <strain evidence="2">S2-9</strain>
    </source>
</reference>
<name>A0AA95NNU2_9BURK</name>
<accession>A0AA95NNU2</accession>
<evidence type="ECO:0000256" key="1">
    <source>
        <dbReference type="SAM" id="MobiDB-lite"/>
    </source>
</evidence>